<accession>A0A1I4ZZL4</accession>
<dbReference type="InterPro" id="IPR036689">
    <property type="entry name" value="ESAT-6-like_sf"/>
</dbReference>
<dbReference type="RefSeq" id="WP_093153013.1">
    <property type="nucleotide sequence ID" value="NZ_FOUP01000005.1"/>
</dbReference>
<dbReference type="Proteomes" id="UP000270697">
    <property type="component" value="Unassembled WGS sequence"/>
</dbReference>
<gene>
    <name evidence="3" type="ORF">ATL45_1613</name>
    <name evidence="4" type="ORF">SAMN05421805_105183</name>
</gene>
<feature type="coiled-coil region" evidence="1">
    <location>
        <begin position="137"/>
        <end position="168"/>
    </location>
</feature>
<dbReference type="GO" id="GO:0016787">
    <property type="term" value="F:hydrolase activity"/>
    <property type="evidence" value="ECO:0007669"/>
    <property type="project" value="UniProtKB-KW"/>
</dbReference>
<name>A0A1I4ZZL4_9PSEU</name>
<dbReference type="Gene3D" id="1.10.287.1060">
    <property type="entry name" value="ESAT-6-like"/>
    <property type="match status" value="1"/>
</dbReference>
<dbReference type="OrthoDB" id="5969911at2"/>
<evidence type="ECO:0000313" key="3">
    <source>
        <dbReference type="EMBL" id="RKT83332.1"/>
    </source>
</evidence>
<dbReference type="EMBL" id="FOUP01000005">
    <property type="protein sequence ID" value="SFN55652.1"/>
    <property type="molecule type" value="Genomic_DNA"/>
</dbReference>
<dbReference type="Gene3D" id="3.40.50.1820">
    <property type="entry name" value="alpha/beta hydrolase"/>
    <property type="match status" value="1"/>
</dbReference>
<dbReference type="EMBL" id="RBXX01000002">
    <property type="protein sequence ID" value="RKT83332.1"/>
    <property type="molecule type" value="Genomic_DNA"/>
</dbReference>
<dbReference type="InterPro" id="IPR010427">
    <property type="entry name" value="DUF1023"/>
</dbReference>
<keyword evidence="1" id="KW-0175">Coiled coil</keyword>
<evidence type="ECO:0000313" key="6">
    <source>
        <dbReference type="Proteomes" id="UP000270697"/>
    </source>
</evidence>
<reference evidence="3 6" key="2">
    <citation type="submission" date="2018-10" db="EMBL/GenBank/DDBJ databases">
        <title>Sequencing the genomes of 1000 actinobacteria strains.</title>
        <authorList>
            <person name="Klenk H.-P."/>
        </authorList>
    </citation>
    <scope>NUCLEOTIDE SEQUENCE [LARGE SCALE GENOMIC DNA]</scope>
    <source>
        <strain evidence="3 6">DSM 45119</strain>
    </source>
</reference>
<sequence length="602" mass="64131">MVSYADVRRWKPEELESAHSDLGNRRNDLVGLQDELDGAKKTDGWSGAAADASAAEHAKLVDSMRSLIAEVATVRVAVASAADDVAKIKKRIEEADREAEANGFQITDEGGIRDVAPPQDVPEDQLEEVKQKRLQVRNKLMADIEKILDDAEQADAELAKALTSAQKDEIKPGEGGTLADAASTGDLQALAASAGKPADDSPEANAEWWKSLSDEQRAALMEAPPAWLGNRDGIPAAARDMANRANIDNVRGDLVAERDRLKEGGVTDDEQKKLDEINAKIASVDKVSETIGNEEPPRQLLVLDPSGERLKAAVAVGDVDKADHVSVFTPGFTTTVDGSLANYDDQMQELVAKSELQLAESGKKGDVAAVTWIGYEPPQWSETHDVLGDSVVSSSSAKEGGEKLNDFYQGINASRDNDPHLTAIGHSYGSTTTGYALQGGDHGVDDAILYGSPGVGTNDIKDLGVPEGHTYLLEAKNDPVADFARFGGDPSHMDGFTELSTEKSEHGGEVTGHSKYLNPDTTSQHNMAAVVAGVPERAVEGNTDGVGDVISYVPHKTQEGISAAQEWGSETWSDVKDFGSDTWSGVKDFGSDTGSKIKDLFS</sequence>
<protein>
    <submittedName>
        <fullName evidence="3 4">Alpha/beta hydrolase</fullName>
    </submittedName>
</protein>
<dbReference type="Pfam" id="PF06259">
    <property type="entry name" value="Abhydrolase_8"/>
    <property type="match status" value="1"/>
</dbReference>
<dbReference type="STRING" id="455193.SAMN05421805_105183"/>
<evidence type="ECO:0000256" key="1">
    <source>
        <dbReference type="SAM" id="Coils"/>
    </source>
</evidence>
<dbReference type="Proteomes" id="UP000199398">
    <property type="component" value="Unassembled WGS sequence"/>
</dbReference>
<proteinExistence type="predicted"/>
<dbReference type="SUPFAM" id="SSF53474">
    <property type="entry name" value="alpha/beta-Hydrolases"/>
    <property type="match status" value="1"/>
</dbReference>
<keyword evidence="6" id="KW-1185">Reference proteome</keyword>
<reference evidence="4 5" key="1">
    <citation type="submission" date="2016-10" db="EMBL/GenBank/DDBJ databases">
        <authorList>
            <person name="de Groot N.N."/>
        </authorList>
    </citation>
    <scope>NUCLEOTIDE SEQUENCE [LARGE SCALE GENOMIC DNA]</scope>
    <source>
        <strain evidence="4 5">CPCC 201259</strain>
    </source>
</reference>
<evidence type="ECO:0000259" key="2">
    <source>
        <dbReference type="Pfam" id="PF06259"/>
    </source>
</evidence>
<evidence type="ECO:0000313" key="4">
    <source>
        <dbReference type="EMBL" id="SFN55652.1"/>
    </source>
</evidence>
<feature type="domain" description="DUF1023" evidence="2">
    <location>
        <begin position="308"/>
        <end position="486"/>
    </location>
</feature>
<dbReference type="InterPro" id="IPR029058">
    <property type="entry name" value="AB_hydrolase_fold"/>
</dbReference>
<dbReference type="SUPFAM" id="SSF140453">
    <property type="entry name" value="EsxAB dimer-like"/>
    <property type="match status" value="1"/>
</dbReference>
<keyword evidence="4" id="KW-0378">Hydrolase</keyword>
<dbReference type="AlphaFoldDB" id="A0A1I4ZZL4"/>
<evidence type="ECO:0000313" key="5">
    <source>
        <dbReference type="Proteomes" id="UP000199398"/>
    </source>
</evidence>
<organism evidence="4 5">
    <name type="scientific">Saccharopolyspora antimicrobica</name>
    <dbReference type="NCBI Taxonomy" id="455193"/>
    <lineage>
        <taxon>Bacteria</taxon>
        <taxon>Bacillati</taxon>
        <taxon>Actinomycetota</taxon>
        <taxon>Actinomycetes</taxon>
        <taxon>Pseudonocardiales</taxon>
        <taxon>Pseudonocardiaceae</taxon>
        <taxon>Saccharopolyspora</taxon>
    </lineage>
</organism>